<protein>
    <recommendedName>
        <fullName evidence="8">Probable DNA 3'-5' helicase RecG</fullName>
    </recommendedName>
</protein>
<dbReference type="Gene3D" id="1.10.150.20">
    <property type="entry name" value="5' to 3' exonuclease, C-terminal subdomain"/>
    <property type="match status" value="1"/>
</dbReference>
<gene>
    <name evidence="11" type="primary">recG</name>
    <name evidence="11" type="ORF">EOT04_02280</name>
</gene>
<comment type="caution">
    <text evidence="11">The sequence shown here is derived from an EMBL/GenBank/DDBJ whole genome shotgun (WGS) entry which is preliminary data.</text>
</comment>
<dbReference type="InterPro" id="IPR033454">
    <property type="entry name" value="RecG_wedge"/>
</dbReference>
<dbReference type="SMART" id="SM00490">
    <property type="entry name" value="HELICc"/>
    <property type="match status" value="1"/>
</dbReference>
<dbReference type="InterPro" id="IPR011545">
    <property type="entry name" value="DEAD/DEAH_box_helicase_dom"/>
</dbReference>
<sequence>MRLDEPIETLKGVGPKGAEKFRAAGILTVKDLIYNLPRTYQDFSKVVSIAKIKPGNVSLRVRVAEVRGRRLRRSLHISEAVLEDDSGKLRAVWFNQPYRVAQLDSGGEFLMSGEYGFWRDRYQLMNPGVEKASELPLRSGHILPTYRETKGLKSYMIRRVMARLRPLIVMIPESLPSGLLAGLSLPSLSEALLALHFPTNLSDIEVAKRRLAYEELLIMQLGSLLNKQENAALKSWRILFDEPAAKAFVAALPFKLTDSQRAAAWQIIKDLDAPRPMTRLLQGDVGSGKTVVAGMAAFMAARAGFQTAFLAPTEILARQHADTLYRLLEPFGIEVALLVGSLKPAAKDLLKRQIVGGSVAVTVGTHALLTGDTRFKKLGLVVVDEQHRFGVAQRRALLKKSSRLPHLLTMTATPIPRSLALTLYGELDISLLKQKPAGRQTVITRICSPNSRDPIYKTALSEIAAGHSIYVVCPAINEGGDSNEIKNVENEIARLRLSPLKNCRIGQLHGQMKPADKEAAIAAFALGKLDLLVATSVVEVGVDVPRASVMVVEGAERFGLAQLHQLRGRVGRSDRQSYCFLVPSTSAAPGRRLREVALSDDGFYLAEADLKLRGPGEVYGQAQHGRLPLRFADLTDANLVGRARSAARRFLSQTPDDLLKYQQLNRQVEYFRHLTSLN</sequence>
<dbReference type="Proteomes" id="UP000289269">
    <property type="component" value="Unassembled WGS sequence"/>
</dbReference>
<keyword evidence="2" id="KW-0227">DNA damage</keyword>
<dbReference type="InterPro" id="IPR012340">
    <property type="entry name" value="NA-bd_OB-fold"/>
</dbReference>
<evidence type="ECO:0000256" key="1">
    <source>
        <dbReference type="ARBA" id="ARBA00022741"/>
    </source>
</evidence>
<keyword evidence="3" id="KW-0378">Hydrolase</keyword>
<dbReference type="Pfam" id="PF00270">
    <property type="entry name" value="DEAD"/>
    <property type="match status" value="1"/>
</dbReference>
<evidence type="ECO:0000256" key="8">
    <source>
        <dbReference type="ARBA" id="ARBA00049819"/>
    </source>
</evidence>
<dbReference type="PROSITE" id="PS51194">
    <property type="entry name" value="HELICASE_CTER"/>
    <property type="match status" value="1"/>
</dbReference>
<organism evidence="11 12">
    <name type="scientific">Candidatus Chaera renei</name>
    <dbReference type="NCBI Taxonomy" id="2506947"/>
    <lineage>
        <taxon>Bacteria</taxon>
        <taxon>Candidatus Saccharimonadota</taxon>
        <taxon>Candidatus Saccharimonadia</taxon>
        <taxon>Candidatus Saccharimonadales</taxon>
        <taxon>Candidatus Saccharimonadaceae</taxon>
        <taxon>Candidatus Chaera</taxon>
    </lineage>
</organism>
<keyword evidence="4 11" id="KW-0347">Helicase</keyword>
<dbReference type="EMBL" id="SCKW01000020">
    <property type="protein sequence ID" value="RWZ79067.1"/>
    <property type="molecule type" value="Genomic_DNA"/>
</dbReference>
<evidence type="ECO:0000256" key="5">
    <source>
        <dbReference type="ARBA" id="ARBA00022840"/>
    </source>
</evidence>
<proteinExistence type="predicted"/>
<dbReference type="Pfam" id="PF17191">
    <property type="entry name" value="RecG_wedge"/>
    <property type="match status" value="1"/>
</dbReference>
<dbReference type="Gene3D" id="3.40.50.300">
    <property type="entry name" value="P-loop containing nucleotide triphosphate hydrolases"/>
    <property type="match status" value="2"/>
</dbReference>
<dbReference type="CDD" id="cd04488">
    <property type="entry name" value="RecG_wedge_OBF"/>
    <property type="match status" value="1"/>
</dbReference>
<dbReference type="InterPro" id="IPR047112">
    <property type="entry name" value="RecG/Mfd"/>
</dbReference>
<dbReference type="AlphaFoldDB" id="A0A4Q0AII4"/>
<name>A0A4Q0AII4_9BACT</name>
<dbReference type="InterPro" id="IPR001650">
    <property type="entry name" value="Helicase_C-like"/>
</dbReference>
<feature type="domain" description="Helicase ATP-binding" evidence="9">
    <location>
        <begin position="270"/>
        <end position="432"/>
    </location>
</feature>
<dbReference type="Pfam" id="PF19833">
    <property type="entry name" value="RecG_dom3_C"/>
    <property type="match status" value="1"/>
</dbReference>
<keyword evidence="12" id="KW-1185">Reference proteome</keyword>
<feature type="domain" description="Helicase C-terminal" evidence="10">
    <location>
        <begin position="455"/>
        <end position="635"/>
    </location>
</feature>
<dbReference type="SUPFAM" id="SSF52540">
    <property type="entry name" value="P-loop containing nucleoside triphosphate hydrolases"/>
    <property type="match status" value="2"/>
</dbReference>
<keyword evidence="7" id="KW-0234">DNA repair</keyword>
<dbReference type="NCBIfam" id="NF008168">
    <property type="entry name" value="PRK10917.2-2"/>
    <property type="match status" value="1"/>
</dbReference>
<dbReference type="PANTHER" id="PTHR47964:SF1">
    <property type="entry name" value="ATP-DEPENDENT DNA HELICASE HOMOLOG RECG, CHLOROPLASTIC"/>
    <property type="match status" value="1"/>
</dbReference>
<dbReference type="InterPro" id="IPR045562">
    <property type="entry name" value="RecG_dom3_C"/>
</dbReference>
<dbReference type="Pfam" id="PF00271">
    <property type="entry name" value="Helicase_C"/>
    <property type="match status" value="1"/>
</dbReference>
<dbReference type="GO" id="GO:0016787">
    <property type="term" value="F:hydrolase activity"/>
    <property type="evidence" value="ECO:0007669"/>
    <property type="project" value="UniProtKB-KW"/>
</dbReference>
<dbReference type="CDD" id="cd17992">
    <property type="entry name" value="DEXHc_RecG"/>
    <property type="match status" value="1"/>
</dbReference>
<evidence type="ECO:0000256" key="7">
    <source>
        <dbReference type="ARBA" id="ARBA00023204"/>
    </source>
</evidence>
<keyword evidence="1" id="KW-0547">Nucleotide-binding</keyword>
<keyword evidence="5" id="KW-0067">ATP-binding</keyword>
<dbReference type="SMART" id="SM00487">
    <property type="entry name" value="DEXDc"/>
    <property type="match status" value="1"/>
</dbReference>
<dbReference type="InterPro" id="IPR014001">
    <property type="entry name" value="Helicase_ATP-bd"/>
</dbReference>
<dbReference type="GO" id="GO:0003677">
    <property type="term" value="F:DNA binding"/>
    <property type="evidence" value="ECO:0007669"/>
    <property type="project" value="UniProtKB-KW"/>
</dbReference>
<evidence type="ECO:0000256" key="4">
    <source>
        <dbReference type="ARBA" id="ARBA00022806"/>
    </source>
</evidence>
<evidence type="ECO:0000259" key="10">
    <source>
        <dbReference type="PROSITE" id="PS51194"/>
    </source>
</evidence>
<accession>A0A4Q0AII4</accession>
<dbReference type="PROSITE" id="PS51192">
    <property type="entry name" value="HELICASE_ATP_BIND_1"/>
    <property type="match status" value="1"/>
</dbReference>
<evidence type="ECO:0000256" key="6">
    <source>
        <dbReference type="ARBA" id="ARBA00023125"/>
    </source>
</evidence>
<keyword evidence="6" id="KW-0238">DNA-binding</keyword>
<dbReference type="InterPro" id="IPR027417">
    <property type="entry name" value="P-loop_NTPase"/>
</dbReference>
<dbReference type="GO" id="GO:0005524">
    <property type="term" value="F:ATP binding"/>
    <property type="evidence" value="ECO:0007669"/>
    <property type="project" value="UniProtKB-KW"/>
</dbReference>
<dbReference type="PANTHER" id="PTHR47964">
    <property type="entry name" value="ATP-DEPENDENT DNA HELICASE HOMOLOG RECG, CHLOROPLASTIC"/>
    <property type="match status" value="1"/>
</dbReference>
<evidence type="ECO:0000256" key="2">
    <source>
        <dbReference type="ARBA" id="ARBA00022763"/>
    </source>
</evidence>
<evidence type="ECO:0000313" key="12">
    <source>
        <dbReference type="Proteomes" id="UP000289269"/>
    </source>
</evidence>
<dbReference type="GO" id="GO:0006281">
    <property type="term" value="P:DNA repair"/>
    <property type="evidence" value="ECO:0007669"/>
    <property type="project" value="UniProtKB-KW"/>
</dbReference>
<evidence type="ECO:0000313" key="11">
    <source>
        <dbReference type="EMBL" id="RWZ79067.1"/>
    </source>
</evidence>
<dbReference type="Gene3D" id="2.40.50.140">
    <property type="entry name" value="Nucleic acid-binding proteins"/>
    <property type="match status" value="1"/>
</dbReference>
<evidence type="ECO:0000259" key="9">
    <source>
        <dbReference type="PROSITE" id="PS51192"/>
    </source>
</evidence>
<dbReference type="GO" id="GO:0003678">
    <property type="term" value="F:DNA helicase activity"/>
    <property type="evidence" value="ECO:0007669"/>
    <property type="project" value="TreeGrafter"/>
</dbReference>
<reference evidence="11" key="1">
    <citation type="submission" date="2019-01" db="EMBL/GenBank/DDBJ databases">
        <title>Genomic signatures and co-occurrence patterns of the ultra-small Saccharimodia (Patescibacteria phylum) suggest a symbiotic lifestyle.</title>
        <authorList>
            <person name="Lemos L."/>
            <person name="Medeiros J."/>
            <person name="Andreote F."/>
            <person name="Fernandes G."/>
            <person name="Varani A."/>
            <person name="Oliveira G."/>
            <person name="Pylro V."/>
        </authorList>
    </citation>
    <scope>NUCLEOTIDE SEQUENCE [LARGE SCALE GENOMIC DNA]</scope>
    <source>
        <strain evidence="11">AMD01</strain>
    </source>
</reference>
<evidence type="ECO:0000256" key="3">
    <source>
        <dbReference type="ARBA" id="ARBA00022801"/>
    </source>
</evidence>
<dbReference type="SUPFAM" id="SSF50249">
    <property type="entry name" value="Nucleic acid-binding proteins"/>
    <property type="match status" value="1"/>
</dbReference>